<feature type="signal peptide" evidence="3">
    <location>
        <begin position="1"/>
        <end position="32"/>
    </location>
</feature>
<organism evidence="4 5">
    <name type="scientific">Micromonospora arborensis</name>
    <dbReference type="NCBI Taxonomy" id="2116518"/>
    <lineage>
        <taxon>Bacteria</taxon>
        <taxon>Bacillati</taxon>
        <taxon>Actinomycetota</taxon>
        <taxon>Actinomycetes</taxon>
        <taxon>Micromonosporales</taxon>
        <taxon>Micromonosporaceae</taxon>
        <taxon>Micromonospora</taxon>
    </lineage>
</organism>
<keyword evidence="3" id="KW-0732">Signal</keyword>
<dbReference type="AlphaFoldDB" id="A0A318NJT8"/>
<evidence type="ECO:0000313" key="4">
    <source>
        <dbReference type="EMBL" id="PYC69738.1"/>
    </source>
</evidence>
<dbReference type="Proteomes" id="UP000248333">
    <property type="component" value="Unassembled WGS sequence"/>
</dbReference>
<dbReference type="EMBL" id="PYBV01000018">
    <property type="protein sequence ID" value="PYC69738.1"/>
    <property type="molecule type" value="Genomic_DNA"/>
</dbReference>
<evidence type="ECO:0000313" key="5">
    <source>
        <dbReference type="Proteomes" id="UP000248333"/>
    </source>
</evidence>
<keyword evidence="2" id="KW-1133">Transmembrane helix</keyword>
<keyword evidence="2" id="KW-0472">Membrane</keyword>
<keyword evidence="5" id="KW-1185">Reference proteome</keyword>
<evidence type="ECO:0008006" key="6">
    <source>
        <dbReference type="Google" id="ProtNLM"/>
    </source>
</evidence>
<feature type="transmembrane region" description="Helical" evidence="2">
    <location>
        <begin position="223"/>
        <end position="242"/>
    </location>
</feature>
<proteinExistence type="predicted"/>
<evidence type="ECO:0000256" key="1">
    <source>
        <dbReference type="SAM" id="MobiDB-lite"/>
    </source>
</evidence>
<protein>
    <recommendedName>
        <fullName evidence="6">Cell wall protein</fullName>
    </recommendedName>
</protein>
<name>A0A318NJT8_9ACTN</name>
<comment type="caution">
    <text evidence="4">The sequence shown here is derived from an EMBL/GenBank/DDBJ whole genome shotgun (WGS) entry which is preliminary data.</text>
</comment>
<accession>A0A318NJT8</accession>
<evidence type="ECO:0000256" key="2">
    <source>
        <dbReference type="SAM" id="Phobius"/>
    </source>
</evidence>
<evidence type="ECO:0000256" key="3">
    <source>
        <dbReference type="SAM" id="SignalP"/>
    </source>
</evidence>
<feature type="region of interest" description="Disordered" evidence="1">
    <location>
        <begin position="247"/>
        <end position="354"/>
    </location>
</feature>
<gene>
    <name evidence="4" type="ORF">C7C45_15855</name>
</gene>
<feature type="region of interest" description="Disordered" evidence="1">
    <location>
        <begin position="154"/>
        <end position="190"/>
    </location>
</feature>
<reference evidence="4 5" key="1">
    <citation type="submission" date="2018-03" db="EMBL/GenBank/DDBJ databases">
        <title>Bioinformatic expansion and discovery of thiopeptide antibiotics.</title>
        <authorList>
            <person name="Schwalen C.J."/>
            <person name="Hudson G.A."/>
            <person name="Mitchell D.A."/>
        </authorList>
    </citation>
    <scope>NUCLEOTIDE SEQUENCE [LARGE SCALE GENOMIC DNA]</scope>
    <source>
        <strain evidence="4 5">NRRL 8041</strain>
    </source>
</reference>
<feature type="chain" id="PRO_5016363002" description="Cell wall protein" evidence="3">
    <location>
        <begin position="33"/>
        <end position="354"/>
    </location>
</feature>
<sequence>MIMTVRRRAAQLAAVCGLVGGLVMLGASPALADDDSVRVGAASSFAAGGSPQGVNVAVRKRTDGCVVLRTALGLRLRGLQADQVKVEVNAGGHWLPVGVSGGGGSVTTAQTSPTKPTLCKGKGITVRYRVTFAAGAPGGGLVVTGAGVSMAGQELGRGSDTAKVTGARVTPSPTPSKKATPTPSPTEVATVDEVVTPAALGGASAAPDTSAAAAESSGGKSPVMIFGVVLVAIGLLLIVLLFRRSRQDRRPSDEPTGILPGNPGGTTYRAGGGSPAAPGRPGQVYGQQPPAAGWGAVPSPRPAAGGVYGARPDDPAAPPEATQPMPGAPGTRPLPGDPPTDDGGHTVIMPRLPG</sequence>
<keyword evidence="2" id="KW-0812">Transmembrane</keyword>